<dbReference type="InterPro" id="IPR010327">
    <property type="entry name" value="FldB/FldC_alpha/beta"/>
</dbReference>
<evidence type="ECO:0000313" key="6">
    <source>
        <dbReference type="EMBL" id="SHI37695.1"/>
    </source>
</evidence>
<dbReference type="PANTHER" id="PTHR30548:SF5">
    <property type="entry name" value="SUBUNIT OF OXYGEN-SENSITIVE 2-HYDROXYISOCAPROYL-COA DEHYDRATASE"/>
    <property type="match status" value="1"/>
</dbReference>
<dbReference type="Gene3D" id="3.40.50.11890">
    <property type="match status" value="1"/>
</dbReference>
<dbReference type="Gene3D" id="1.20.1270.370">
    <property type="match status" value="1"/>
</dbReference>
<dbReference type="GO" id="GO:0046872">
    <property type="term" value="F:metal ion binding"/>
    <property type="evidence" value="ECO:0007669"/>
    <property type="project" value="UniProtKB-KW"/>
</dbReference>
<reference evidence="7" key="1">
    <citation type="submission" date="2016-11" db="EMBL/GenBank/DDBJ databases">
        <authorList>
            <person name="Varghese N."/>
            <person name="Submissions S."/>
        </authorList>
    </citation>
    <scope>NUCLEOTIDE SEQUENCE [LARGE SCALE GENOMIC DNA]</scope>
    <source>
        <strain evidence="7">DSM 15449</strain>
    </source>
</reference>
<organism evidence="6 7">
    <name type="scientific">Desulfosporosinus lacus DSM 15449</name>
    <dbReference type="NCBI Taxonomy" id="1121420"/>
    <lineage>
        <taxon>Bacteria</taxon>
        <taxon>Bacillati</taxon>
        <taxon>Bacillota</taxon>
        <taxon>Clostridia</taxon>
        <taxon>Eubacteriales</taxon>
        <taxon>Desulfitobacteriaceae</taxon>
        <taxon>Desulfosporosinus</taxon>
    </lineage>
</organism>
<accession>A0A1M6AMM2</accession>
<protein>
    <submittedName>
        <fullName evidence="6">Benzoyl-CoA reductase/2-hydroxyglutaryl-CoA dehydratase subunit, BcrC/BadD/HgdB</fullName>
    </submittedName>
</protein>
<dbReference type="PANTHER" id="PTHR30548">
    <property type="entry name" value="2-HYDROXYGLUTARYL-COA DEHYDRATASE, D-COMPONENT-RELATED"/>
    <property type="match status" value="1"/>
</dbReference>
<sequence>MVETINPTDSKEALELLIEEASLKGSDRLSRYPKHRFFGYFCSYFPEELIIAAGLHPLRLLPDSENSTPVELPAYCCSLARGTLDMEVREKWRDLVGIGFAHTCDTMQCLSGVWASSGQSKTVDIVPPVMLKAPGASRYYHAELHTLLSKLTGLTKQEIKAKAIRNALILCANARKLAAELDVLRPNLPSPLISSLLRAGQLMPRSEYTQALVNSLPALKAMAEEPHDKAKVLVSSAVLENDSLFEMIEELGGRVVADDTCTGFRHFSGVTVGESEDPLLDIVQRYSEMPPCPCKNRSLNERISYLTTLAKQRHAQGAIIIIRKYCEPHAWDAATLSERLRKNGIRTLTLELEGANAGGQERTRLQAFLESLPDYEL</sequence>
<evidence type="ECO:0000256" key="4">
    <source>
        <dbReference type="ARBA" id="ARBA00023004"/>
    </source>
</evidence>
<evidence type="ECO:0000313" key="7">
    <source>
        <dbReference type="Proteomes" id="UP000183954"/>
    </source>
</evidence>
<keyword evidence="7" id="KW-1185">Reference proteome</keyword>
<dbReference type="AlphaFoldDB" id="A0A1M6AMM2"/>
<dbReference type="Pfam" id="PF06050">
    <property type="entry name" value="HGD-D"/>
    <property type="match status" value="1"/>
</dbReference>
<name>A0A1M6AMM2_9FIRM</name>
<gene>
    <name evidence="6" type="ORF">SAMN02746098_03991</name>
</gene>
<dbReference type="EMBL" id="FQXJ01000017">
    <property type="protein sequence ID" value="SHI37695.1"/>
    <property type="molecule type" value="Genomic_DNA"/>
</dbReference>
<evidence type="ECO:0000256" key="2">
    <source>
        <dbReference type="ARBA" id="ARBA00005806"/>
    </source>
</evidence>
<comment type="cofactor">
    <cofactor evidence="1">
        <name>[4Fe-4S] cluster</name>
        <dbReference type="ChEBI" id="CHEBI:49883"/>
    </cofactor>
</comment>
<dbReference type="GO" id="GO:0016836">
    <property type="term" value="F:hydro-lyase activity"/>
    <property type="evidence" value="ECO:0007669"/>
    <property type="project" value="UniProtKB-ARBA"/>
</dbReference>
<evidence type="ECO:0000256" key="1">
    <source>
        <dbReference type="ARBA" id="ARBA00001966"/>
    </source>
</evidence>
<comment type="similarity">
    <text evidence="2">Belongs to the FldB/FldC dehydratase alpha/beta subunit family.</text>
</comment>
<dbReference type="Proteomes" id="UP000183954">
    <property type="component" value="Unassembled WGS sequence"/>
</dbReference>
<keyword evidence="3" id="KW-0479">Metal-binding</keyword>
<keyword evidence="4" id="KW-0408">Iron</keyword>
<evidence type="ECO:0000256" key="3">
    <source>
        <dbReference type="ARBA" id="ARBA00022723"/>
    </source>
</evidence>
<dbReference type="RefSeq" id="WP_073031582.1">
    <property type="nucleotide sequence ID" value="NZ_FQXJ01000017.1"/>
</dbReference>
<dbReference type="OrthoDB" id="355459at2"/>
<keyword evidence="5" id="KW-0411">Iron-sulfur</keyword>
<proteinExistence type="inferred from homology"/>
<evidence type="ECO:0000256" key="5">
    <source>
        <dbReference type="ARBA" id="ARBA00023014"/>
    </source>
</evidence>
<dbReference type="GO" id="GO:0051536">
    <property type="term" value="F:iron-sulfur cluster binding"/>
    <property type="evidence" value="ECO:0007669"/>
    <property type="project" value="UniProtKB-KW"/>
</dbReference>
<dbReference type="Gene3D" id="3.40.50.11900">
    <property type="match status" value="1"/>
</dbReference>
<dbReference type="STRING" id="1121420.SAMN02746098_03991"/>